<name>A0A0H2RQV3_9AGAM</name>
<dbReference type="Proteomes" id="UP000053477">
    <property type="component" value="Unassembled WGS sequence"/>
</dbReference>
<evidence type="ECO:0000313" key="2">
    <source>
        <dbReference type="Proteomes" id="UP000053477"/>
    </source>
</evidence>
<protein>
    <submittedName>
        <fullName evidence="1">Uncharacterized protein</fullName>
    </submittedName>
</protein>
<dbReference type="EMBL" id="KQ086154">
    <property type="protein sequence ID" value="KLO07196.1"/>
    <property type="molecule type" value="Genomic_DNA"/>
</dbReference>
<accession>A0A0H2RQV3</accession>
<gene>
    <name evidence="1" type="ORF">SCHPADRAFT_894853</name>
</gene>
<reference evidence="1 2" key="1">
    <citation type="submission" date="2015-04" db="EMBL/GenBank/DDBJ databases">
        <title>Complete genome sequence of Schizopora paradoxa KUC8140, a cosmopolitan wood degrader in East Asia.</title>
        <authorList>
            <consortium name="DOE Joint Genome Institute"/>
            <person name="Min B."/>
            <person name="Park H."/>
            <person name="Jang Y."/>
            <person name="Kim J.-J."/>
            <person name="Kim K.H."/>
            <person name="Pangilinan J."/>
            <person name="Lipzen A."/>
            <person name="Riley R."/>
            <person name="Grigoriev I.V."/>
            <person name="Spatafora J.W."/>
            <person name="Choi I.-G."/>
        </authorList>
    </citation>
    <scope>NUCLEOTIDE SEQUENCE [LARGE SCALE GENOMIC DNA]</scope>
    <source>
        <strain evidence="1 2">KUC8140</strain>
    </source>
</reference>
<evidence type="ECO:0000313" key="1">
    <source>
        <dbReference type="EMBL" id="KLO07196.1"/>
    </source>
</evidence>
<keyword evidence="2" id="KW-1185">Reference proteome</keyword>
<dbReference type="InParanoid" id="A0A0H2RQV3"/>
<sequence length="221" mass="24724">MINLREENTNQTIGKRLESTRSKWQSNLSTRNRIFNGSIGLQDAAIITTLHYLLASLLNRGAQYSVLWKALGSRRNSRSWSIDAQSGISPWATFGRAYGCQTNEQTNVGIASDVNNKLFFPFIMFAAIRGPVIRESAFGVKDMWDDHRNRMCKHAAQALSTGTMLRRAAIHNAPFVGCCGKQISMATRSNTADKHIEHVLGDAVVGEKYLKVRRYRDSTDA</sequence>
<proteinExistence type="predicted"/>
<organism evidence="1 2">
    <name type="scientific">Schizopora paradoxa</name>
    <dbReference type="NCBI Taxonomy" id="27342"/>
    <lineage>
        <taxon>Eukaryota</taxon>
        <taxon>Fungi</taxon>
        <taxon>Dikarya</taxon>
        <taxon>Basidiomycota</taxon>
        <taxon>Agaricomycotina</taxon>
        <taxon>Agaricomycetes</taxon>
        <taxon>Hymenochaetales</taxon>
        <taxon>Schizoporaceae</taxon>
        <taxon>Schizopora</taxon>
    </lineage>
</organism>
<dbReference type="AlphaFoldDB" id="A0A0H2RQV3"/>